<feature type="active site" description="Charge relay system" evidence="10">
    <location>
        <position position="78"/>
    </location>
</feature>
<dbReference type="SUPFAM" id="SSF75304">
    <property type="entry name" value="Amidase signature (AS) enzymes"/>
    <property type="match status" value="1"/>
</dbReference>
<dbReference type="Pfam" id="PF01425">
    <property type="entry name" value="Amidase"/>
    <property type="match status" value="1"/>
</dbReference>
<evidence type="ECO:0000256" key="4">
    <source>
        <dbReference type="ARBA" id="ARBA00014428"/>
    </source>
</evidence>
<evidence type="ECO:0000256" key="5">
    <source>
        <dbReference type="ARBA" id="ARBA00022598"/>
    </source>
</evidence>
<evidence type="ECO:0000256" key="9">
    <source>
        <dbReference type="ARBA" id="ARBA00047407"/>
    </source>
</evidence>
<evidence type="ECO:0000313" key="13">
    <source>
        <dbReference type="Proteomes" id="UP001326613"/>
    </source>
</evidence>
<dbReference type="InterPro" id="IPR023631">
    <property type="entry name" value="Amidase_dom"/>
</dbReference>
<feature type="domain" description="Amidase" evidence="11">
    <location>
        <begin position="25"/>
        <end position="473"/>
    </location>
</feature>
<keyword evidence="13" id="KW-1185">Reference proteome</keyword>
<dbReference type="InterPro" id="IPR000120">
    <property type="entry name" value="Amidase"/>
</dbReference>
<comment type="catalytic activity">
    <reaction evidence="9 10">
        <text>L-glutamyl-tRNA(Gln) + L-glutamine + ATP + H2O = L-glutaminyl-tRNA(Gln) + L-glutamate + ADP + phosphate + H(+)</text>
        <dbReference type="Rhea" id="RHEA:17521"/>
        <dbReference type="Rhea" id="RHEA-COMP:9681"/>
        <dbReference type="Rhea" id="RHEA-COMP:9684"/>
        <dbReference type="ChEBI" id="CHEBI:15377"/>
        <dbReference type="ChEBI" id="CHEBI:15378"/>
        <dbReference type="ChEBI" id="CHEBI:29985"/>
        <dbReference type="ChEBI" id="CHEBI:30616"/>
        <dbReference type="ChEBI" id="CHEBI:43474"/>
        <dbReference type="ChEBI" id="CHEBI:58359"/>
        <dbReference type="ChEBI" id="CHEBI:78520"/>
        <dbReference type="ChEBI" id="CHEBI:78521"/>
        <dbReference type="ChEBI" id="CHEBI:456216"/>
        <dbReference type="EC" id="6.3.5.7"/>
    </reaction>
</comment>
<accession>A0ABZ0UTE9</accession>
<dbReference type="EC" id="6.3.5.7" evidence="3 10"/>
<evidence type="ECO:0000256" key="1">
    <source>
        <dbReference type="ARBA" id="ARBA00008069"/>
    </source>
</evidence>
<evidence type="ECO:0000313" key="12">
    <source>
        <dbReference type="EMBL" id="WPY00913.1"/>
    </source>
</evidence>
<dbReference type="PROSITE" id="PS00571">
    <property type="entry name" value="AMIDASES"/>
    <property type="match status" value="1"/>
</dbReference>
<sequence>MDELTKLTISQALSGLQNKQFSSVELTEAHINRIIQHRKLNAYITETLELALEQANVADQHYRVQQARKLEGIPVAVKDLFCTKGVKTTAASKILANFVPTYESRVSQNIKDQGTIMLGKANMDEFAMGSANITSHFGNVINPWRANNTTQDLVPGGSSGGSAAAVASFTAMAALGSDTGGSVRQPAAFTGIVGMKPTYGRCSRWGMIAFASSLDQAGIFTRTIEDTARMLEVMMGFDDLDSTSIDTPVPELVSACSKSVKGMKIGVPMSLMTAPGIAAEIINMWQETITILKQEGVEIINIDLSHSNYAIPTYYVIASAEASSNLARYDGIRYGHRTKEERISIDELYSLTRSEGFGAEVKRRIMIGTYVLSAAFMDAYYLKAQKVRRLIANDFKTAFTTVDAIILPSAPSAAFGVNERQDNPVTMYLNDIFTIPASLAGLPCISVPAALSAHGLPLGMQIIGSTLDEYNVLKVAAAIERTRSNVNFIPGGF</sequence>
<protein>
    <recommendedName>
        <fullName evidence="4 10">Glutamyl-tRNA(Gln) amidotransferase subunit A</fullName>
        <shortName evidence="10">Glu-ADT subunit A</shortName>
        <ecNumber evidence="3 10">6.3.5.7</ecNumber>
    </recommendedName>
</protein>
<keyword evidence="6 10" id="KW-0547">Nucleotide-binding</keyword>
<comment type="similarity">
    <text evidence="1 10">Belongs to the amidase family. GatA subfamily.</text>
</comment>
<reference evidence="12 13" key="1">
    <citation type="submission" date="2022-10" db="EMBL/GenBank/DDBJ databases">
        <title>Host association and intracellularity evolved multiple times independently in the Rickettsiales.</title>
        <authorList>
            <person name="Castelli M."/>
            <person name="Nardi T."/>
            <person name="Gammuto L."/>
            <person name="Bellinzona G."/>
            <person name="Sabaneyeva E."/>
            <person name="Potekhin A."/>
            <person name="Serra V."/>
            <person name="Petroni G."/>
            <person name="Sassera D."/>
        </authorList>
    </citation>
    <scope>NUCLEOTIDE SEQUENCE [LARGE SCALE GENOMIC DNA]</scope>
    <source>
        <strain evidence="12 13">Kr 154-4</strain>
    </source>
</reference>
<dbReference type="InterPro" id="IPR036928">
    <property type="entry name" value="AS_sf"/>
</dbReference>
<comment type="subunit">
    <text evidence="2 10">Heterotrimer of A, B and C subunits.</text>
</comment>
<evidence type="ECO:0000256" key="8">
    <source>
        <dbReference type="ARBA" id="ARBA00022917"/>
    </source>
</evidence>
<organism evidence="12 13">
    <name type="scientific">Candidatus Trichorickettsia mobilis</name>
    <dbReference type="NCBI Taxonomy" id="1346319"/>
    <lineage>
        <taxon>Bacteria</taxon>
        <taxon>Pseudomonadati</taxon>
        <taxon>Pseudomonadota</taxon>
        <taxon>Alphaproteobacteria</taxon>
        <taxon>Rickettsiales</taxon>
        <taxon>Rickettsiaceae</taxon>
        <taxon>Rickettsieae</taxon>
        <taxon>Candidatus Trichorickettsia</taxon>
    </lineage>
</organism>
<evidence type="ECO:0000259" key="11">
    <source>
        <dbReference type="Pfam" id="PF01425"/>
    </source>
</evidence>
<dbReference type="RefSeq" id="WP_323737738.1">
    <property type="nucleotide sequence ID" value="NZ_CP112932.1"/>
</dbReference>
<comment type="function">
    <text evidence="10">Allows the formation of correctly charged Gln-tRNA(Gln) through the transamidation of misacylated Glu-tRNA(Gln) in organisms which lack glutaminyl-tRNA synthetase. The reaction takes place in the presence of glutamine and ATP through an activated gamma-phospho-Glu-tRNA(Gln).</text>
</comment>
<keyword evidence="8 10" id="KW-0648">Protein biosynthesis</keyword>
<dbReference type="NCBIfam" id="TIGR00132">
    <property type="entry name" value="gatA"/>
    <property type="match status" value="1"/>
</dbReference>
<dbReference type="HAMAP" id="MF_00120">
    <property type="entry name" value="GatA"/>
    <property type="match status" value="1"/>
</dbReference>
<dbReference type="Gene3D" id="3.90.1300.10">
    <property type="entry name" value="Amidase signature (AS) domain"/>
    <property type="match status" value="1"/>
</dbReference>
<dbReference type="Proteomes" id="UP001326613">
    <property type="component" value="Chromosome"/>
</dbReference>
<evidence type="ECO:0000256" key="7">
    <source>
        <dbReference type="ARBA" id="ARBA00022840"/>
    </source>
</evidence>
<dbReference type="InterPro" id="IPR020556">
    <property type="entry name" value="Amidase_CS"/>
</dbReference>
<feature type="active site" description="Charge relay system" evidence="10">
    <location>
        <position position="158"/>
    </location>
</feature>
<feature type="active site" description="Acyl-ester intermediate" evidence="10">
    <location>
        <position position="182"/>
    </location>
</feature>
<keyword evidence="5 10" id="KW-0436">Ligase</keyword>
<name>A0ABZ0UTE9_9RICK</name>
<dbReference type="EMBL" id="CP112932">
    <property type="protein sequence ID" value="WPY00913.1"/>
    <property type="molecule type" value="Genomic_DNA"/>
</dbReference>
<evidence type="ECO:0000256" key="3">
    <source>
        <dbReference type="ARBA" id="ARBA00012739"/>
    </source>
</evidence>
<dbReference type="PANTHER" id="PTHR11895:SF151">
    <property type="entry name" value="GLUTAMYL-TRNA(GLN) AMIDOTRANSFERASE SUBUNIT A"/>
    <property type="match status" value="1"/>
</dbReference>
<evidence type="ECO:0000256" key="6">
    <source>
        <dbReference type="ARBA" id="ARBA00022741"/>
    </source>
</evidence>
<gene>
    <name evidence="10" type="primary">gatA</name>
    <name evidence="12" type="ORF">Trichorick_00803</name>
</gene>
<evidence type="ECO:0000256" key="10">
    <source>
        <dbReference type="HAMAP-Rule" id="MF_00120"/>
    </source>
</evidence>
<proteinExistence type="inferred from homology"/>
<keyword evidence="7 10" id="KW-0067">ATP-binding</keyword>
<dbReference type="InterPro" id="IPR004412">
    <property type="entry name" value="GatA"/>
</dbReference>
<dbReference type="PANTHER" id="PTHR11895">
    <property type="entry name" value="TRANSAMIDASE"/>
    <property type="match status" value="1"/>
</dbReference>
<evidence type="ECO:0000256" key="2">
    <source>
        <dbReference type="ARBA" id="ARBA00011123"/>
    </source>
</evidence>